<keyword evidence="6 11" id="KW-0812">Transmembrane</keyword>
<dbReference type="EMBL" id="SMMU01000007">
    <property type="protein sequence ID" value="TCL32567.1"/>
    <property type="molecule type" value="Genomic_DNA"/>
</dbReference>
<comment type="catalytic activity">
    <reaction evidence="1">
        <text>ATP + protein L-histidine = ADP + protein N-phospho-L-histidine.</text>
        <dbReference type="EC" id="2.7.13.3"/>
    </reaction>
</comment>
<proteinExistence type="predicted"/>
<comment type="caution">
    <text evidence="14">The sequence shown here is derived from an EMBL/GenBank/DDBJ whole genome shotgun (WGS) entry which is preliminary data.</text>
</comment>
<dbReference type="InterPro" id="IPR004358">
    <property type="entry name" value="Sig_transdc_His_kin-like_C"/>
</dbReference>
<evidence type="ECO:0000256" key="11">
    <source>
        <dbReference type="SAM" id="Phobius"/>
    </source>
</evidence>
<evidence type="ECO:0000259" key="13">
    <source>
        <dbReference type="PROSITE" id="PS50885"/>
    </source>
</evidence>
<dbReference type="SUPFAM" id="SSF158472">
    <property type="entry name" value="HAMP domain-like"/>
    <property type="match status" value="1"/>
</dbReference>
<evidence type="ECO:0000259" key="12">
    <source>
        <dbReference type="PROSITE" id="PS50109"/>
    </source>
</evidence>
<evidence type="ECO:0000256" key="3">
    <source>
        <dbReference type="ARBA" id="ARBA00012438"/>
    </source>
</evidence>
<protein>
    <recommendedName>
        <fullName evidence="3">histidine kinase</fullName>
        <ecNumber evidence="3">2.7.13.3</ecNumber>
    </recommendedName>
</protein>
<feature type="domain" description="Histidine kinase" evidence="12">
    <location>
        <begin position="235"/>
        <end position="442"/>
    </location>
</feature>
<evidence type="ECO:0000256" key="7">
    <source>
        <dbReference type="ARBA" id="ARBA00022777"/>
    </source>
</evidence>
<dbReference type="InterPro" id="IPR038428">
    <property type="entry name" value="HK_sensor_dom_sf"/>
</dbReference>
<dbReference type="InterPro" id="IPR050428">
    <property type="entry name" value="TCS_sensor_his_kinase"/>
</dbReference>
<dbReference type="Pfam" id="PF02518">
    <property type="entry name" value="HATPase_c"/>
    <property type="match status" value="1"/>
</dbReference>
<dbReference type="PANTHER" id="PTHR45436">
    <property type="entry name" value="SENSOR HISTIDINE KINASE YKOH"/>
    <property type="match status" value="1"/>
</dbReference>
<dbReference type="Gene3D" id="3.30.565.10">
    <property type="entry name" value="Histidine kinase-like ATPase, C-terminal domain"/>
    <property type="match status" value="1"/>
</dbReference>
<dbReference type="Gene3D" id="3.30.450.170">
    <property type="entry name" value="Two-component histidine kinase, sensor domain"/>
    <property type="match status" value="1"/>
</dbReference>
<evidence type="ECO:0000256" key="4">
    <source>
        <dbReference type="ARBA" id="ARBA00022553"/>
    </source>
</evidence>
<dbReference type="GO" id="GO:0005886">
    <property type="term" value="C:plasma membrane"/>
    <property type="evidence" value="ECO:0007669"/>
    <property type="project" value="TreeGrafter"/>
</dbReference>
<dbReference type="InterPro" id="IPR003594">
    <property type="entry name" value="HATPase_dom"/>
</dbReference>
<dbReference type="SMART" id="SM00304">
    <property type="entry name" value="HAMP"/>
    <property type="match status" value="1"/>
</dbReference>
<dbReference type="SMART" id="SM00388">
    <property type="entry name" value="HisKA"/>
    <property type="match status" value="1"/>
</dbReference>
<dbReference type="InterPro" id="IPR036097">
    <property type="entry name" value="HisK_dim/P_sf"/>
</dbReference>
<dbReference type="GO" id="GO:0000155">
    <property type="term" value="F:phosphorelay sensor kinase activity"/>
    <property type="evidence" value="ECO:0007669"/>
    <property type="project" value="InterPro"/>
</dbReference>
<evidence type="ECO:0000256" key="1">
    <source>
        <dbReference type="ARBA" id="ARBA00000085"/>
    </source>
</evidence>
<evidence type="ECO:0000313" key="14">
    <source>
        <dbReference type="EMBL" id="TCL32567.1"/>
    </source>
</evidence>
<comment type="subcellular location">
    <subcellularLocation>
        <location evidence="2">Membrane</location>
        <topology evidence="2">Multi-pass membrane protein</topology>
    </subcellularLocation>
</comment>
<dbReference type="Pfam" id="PF00672">
    <property type="entry name" value="HAMP"/>
    <property type="match status" value="1"/>
</dbReference>
<dbReference type="AlphaFoldDB" id="A0A4R1PQ25"/>
<dbReference type="SUPFAM" id="SSF55874">
    <property type="entry name" value="ATPase domain of HSP90 chaperone/DNA topoisomerase II/histidine kinase"/>
    <property type="match status" value="1"/>
</dbReference>
<dbReference type="Pfam" id="PF00512">
    <property type="entry name" value="HisKA"/>
    <property type="match status" value="1"/>
</dbReference>
<dbReference type="SUPFAM" id="SSF47384">
    <property type="entry name" value="Homodimeric domain of signal transducing histidine kinase"/>
    <property type="match status" value="1"/>
</dbReference>
<accession>A0A4R1PQ25</accession>
<dbReference type="RefSeq" id="WP_131302285.1">
    <property type="nucleotide sequence ID" value="NZ_JBHLST010000116.1"/>
</dbReference>
<dbReference type="PANTHER" id="PTHR45436:SF15">
    <property type="entry name" value="SENSOR HISTIDINE KINASE CUSS"/>
    <property type="match status" value="1"/>
</dbReference>
<dbReference type="InterPro" id="IPR036890">
    <property type="entry name" value="HATPase_C_sf"/>
</dbReference>
<evidence type="ECO:0000256" key="8">
    <source>
        <dbReference type="ARBA" id="ARBA00022989"/>
    </source>
</evidence>
<dbReference type="CDD" id="cd00082">
    <property type="entry name" value="HisKA"/>
    <property type="match status" value="1"/>
</dbReference>
<dbReference type="CDD" id="cd06225">
    <property type="entry name" value="HAMP"/>
    <property type="match status" value="1"/>
</dbReference>
<dbReference type="Pfam" id="PF16750">
    <property type="entry name" value="HK_sensor"/>
    <property type="match status" value="1"/>
</dbReference>
<evidence type="ECO:0000256" key="5">
    <source>
        <dbReference type="ARBA" id="ARBA00022679"/>
    </source>
</evidence>
<dbReference type="SMART" id="SM00387">
    <property type="entry name" value="HATPase_c"/>
    <property type="match status" value="1"/>
</dbReference>
<evidence type="ECO:0000256" key="6">
    <source>
        <dbReference type="ARBA" id="ARBA00022692"/>
    </source>
</evidence>
<dbReference type="InterPro" id="IPR003660">
    <property type="entry name" value="HAMP_dom"/>
</dbReference>
<sequence length="443" mass="49921">MPGRHSLFWRLAALLVTFCLLVISLSVSWGNWIDLQTAYLSGEARQTLQAYAEEAEHAALQGPQAVDRFLDDMQRRETGLVELVDISLQPLGSRLLIDVGRLTAMRRLDWPMSRRARERPLIAIPLSEERGYFVIQLPERYRPWRYRALFRALTHYLVPAGLALLFCIGLYRVLIAPLARLREQANALHADNLGARVDPRVAQRDDELGELGRAFDHMAGRLEESLGLQRQLLRDLSHELRTPLSRLQVASEAGLSGAELEERVRREVGVMRTLVDSTLELAWMDTERPQPPLEPVEVGALWEILGEDACFESGWGPERLPCRLPADCRVLGNLNALARALENILRNAIRHSPEGGCVCLDGRREGDCWLLWVEDQGPGVAESELERIFQPFTRLNAARPGGDGFGLGLAIARRLIRQQGGRLWAENGHPGLRMMLCLKMYVS</sequence>
<dbReference type="InterPro" id="IPR005467">
    <property type="entry name" value="His_kinase_dom"/>
</dbReference>
<feature type="transmembrane region" description="Helical" evidence="11">
    <location>
        <begin position="7"/>
        <end position="29"/>
    </location>
</feature>
<keyword evidence="5" id="KW-0808">Transferase</keyword>
<dbReference type="Proteomes" id="UP000295169">
    <property type="component" value="Unassembled WGS sequence"/>
</dbReference>
<feature type="transmembrane region" description="Helical" evidence="11">
    <location>
        <begin position="153"/>
        <end position="174"/>
    </location>
</feature>
<dbReference type="InterPro" id="IPR031930">
    <property type="entry name" value="HK_sensor"/>
</dbReference>
<dbReference type="EC" id="2.7.13.3" evidence="3"/>
<name>A0A4R1PQ25_9GAMM</name>
<keyword evidence="7 14" id="KW-0418">Kinase</keyword>
<evidence type="ECO:0000313" key="15">
    <source>
        <dbReference type="Proteomes" id="UP000295169"/>
    </source>
</evidence>
<organism evidence="14 15">
    <name type="scientific">Azotobacter chroococcum</name>
    <dbReference type="NCBI Taxonomy" id="353"/>
    <lineage>
        <taxon>Bacteria</taxon>
        <taxon>Pseudomonadati</taxon>
        <taxon>Pseudomonadota</taxon>
        <taxon>Gammaproteobacteria</taxon>
        <taxon>Pseudomonadales</taxon>
        <taxon>Pseudomonadaceae</taxon>
        <taxon>Azotobacter</taxon>
    </lineage>
</organism>
<keyword evidence="4" id="KW-0597">Phosphoprotein</keyword>
<evidence type="ECO:0000256" key="2">
    <source>
        <dbReference type="ARBA" id="ARBA00004141"/>
    </source>
</evidence>
<dbReference type="Gene3D" id="1.10.287.130">
    <property type="match status" value="1"/>
</dbReference>
<evidence type="ECO:0000256" key="10">
    <source>
        <dbReference type="ARBA" id="ARBA00023136"/>
    </source>
</evidence>
<dbReference type="PRINTS" id="PR00344">
    <property type="entry name" value="BCTRLSENSOR"/>
</dbReference>
<keyword evidence="9" id="KW-0902">Two-component regulatory system</keyword>
<reference evidence="14 15" key="1">
    <citation type="submission" date="2019-03" db="EMBL/GenBank/DDBJ databases">
        <title>Genomic Encyclopedia of Type Strains, Phase IV (KMG-IV): sequencing the most valuable type-strain genomes for metagenomic binning, comparative biology and taxonomic classification.</title>
        <authorList>
            <person name="Goeker M."/>
        </authorList>
    </citation>
    <scope>NUCLEOTIDE SEQUENCE [LARGE SCALE GENOMIC DNA]</scope>
    <source>
        <strain evidence="14 15">DSM 2286</strain>
    </source>
</reference>
<evidence type="ECO:0000256" key="9">
    <source>
        <dbReference type="ARBA" id="ARBA00023012"/>
    </source>
</evidence>
<feature type="domain" description="HAMP" evidence="13">
    <location>
        <begin position="172"/>
        <end position="227"/>
    </location>
</feature>
<keyword evidence="8 11" id="KW-1133">Transmembrane helix</keyword>
<gene>
    <name evidence="14" type="ORF">EV691_10796</name>
</gene>
<dbReference type="PROSITE" id="PS50885">
    <property type="entry name" value="HAMP"/>
    <property type="match status" value="1"/>
</dbReference>
<dbReference type="PROSITE" id="PS50109">
    <property type="entry name" value="HIS_KIN"/>
    <property type="match status" value="1"/>
</dbReference>
<keyword evidence="10 11" id="KW-0472">Membrane</keyword>
<dbReference type="InterPro" id="IPR003661">
    <property type="entry name" value="HisK_dim/P_dom"/>
</dbReference>